<name>A0A6V8KW99_9ACTN</name>
<proteinExistence type="predicted"/>
<protein>
    <recommendedName>
        <fullName evidence="3">N-acetyltransferase domain-containing protein</fullName>
    </recommendedName>
</protein>
<accession>A0A6V8KW99</accession>
<dbReference type="AlphaFoldDB" id="A0A6V8KW99"/>
<organism evidence="1 2">
    <name type="scientific">Phytohabitans rumicis</name>
    <dbReference type="NCBI Taxonomy" id="1076125"/>
    <lineage>
        <taxon>Bacteria</taxon>
        <taxon>Bacillati</taxon>
        <taxon>Actinomycetota</taxon>
        <taxon>Actinomycetes</taxon>
        <taxon>Micromonosporales</taxon>
        <taxon>Micromonosporaceae</taxon>
    </lineage>
</organism>
<evidence type="ECO:0000313" key="1">
    <source>
        <dbReference type="EMBL" id="GFJ86671.1"/>
    </source>
</evidence>
<evidence type="ECO:0008006" key="3">
    <source>
        <dbReference type="Google" id="ProtNLM"/>
    </source>
</evidence>
<dbReference type="Gene3D" id="3.40.630.30">
    <property type="match status" value="1"/>
</dbReference>
<reference evidence="1 2" key="1">
    <citation type="submission" date="2020-03" db="EMBL/GenBank/DDBJ databases">
        <title>Whole genome shotgun sequence of Phytohabitans rumicis NBRC 108638.</title>
        <authorList>
            <person name="Komaki H."/>
            <person name="Tamura T."/>
        </authorList>
    </citation>
    <scope>NUCLEOTIDE SEQUENCE [LARGE SCALE GENOMIC DNA]</scope>
    <source>
        <strain evidence="1 2">NBRC 108638</strain>
    </source>
</reference>
<evidence type="ECO:0000313" key="2">
    <source>
        <dbReference type="Proteomes" id="UP000482960"/>
    </source>
</evidence>
<sequence>MALETGGRQPEAIELYLSAGYRRIPDFGHYRDEPDVRSFGKDLD</sequence>
<comment type="caution">
    <text evidence="1">The sequence shown here is derived from an EMBL/GenBank/DDBJ whole genome shotgun (WGS) entry which is preliminary data.</text>
</comment>
<dbReference type="EMBL" id="BLPG01000001">
    <property type="protein sequence ID" value="GFJ86671.1"/>
    <property type="molecule type" value="Genomic_DNA"/>
</dbReference>
<keyword evidence="2" id="KW-1185">Reference proteome</keyword>
<dbReference type="RefSeq" id="WP_371871174.1">
    <property type="nucleotide sequence ID" value="NZ_BAABJB010000044.1"/>
</dbReference>
<gene>
    <name evidence="1" type="ORF">Prum_003130</name>
</gene>
<dbReference type="Proteomes" id="UP000482960">
    <property type="component" value="Unassembled WGS sequence"/>
</dbReference>
<reference evidence="1 2" key="2">
    <citation type="submission" date="2020-03" db="EMBL/GenBank/DDBJ databases">
        <authorList>
            <person name="Ichikawa N."/>
            <person name="Kimura A."/>
            <person name="Kitahashi Y."/>
            <person name="Uohara A."/>
        </authorList>
    </citation>
    <scope>NUCLEOTIDE SEQUENCE [LARGE SCALE GENOMIC DNA]</scope>
    <source>
        <strain evidence="1 2">NBRC 108638</strain>
    </source>
</reference>